<gene>
    <name evidence="5" type="ORF">SAMN05216561_1222</name>
</gene>
<keyword evidence="2" id="KW-0001">2Fe-2S</keyword>
<dbReference type="InterPro" id="IPR008333">
    <property type="entry name" value="Cbr1-like_FAD-bd_dom"/>
</dbReference>
<comment type="cofactor">
    <cofactor evidence="1">
        <name>FAD</name>
        <dbReference type="ChEBI" id="CHEBI:57692"/>
    </cofactor>
</comment>
<dbReference type="GO" id="GO:0016491">
    <property type="term" value="F:oxidoreductase activity"/>
    <property type="evidence" value="ECO:0007669"/>
    <property type="project" value="InterPro"/>
</dbReference>
<dbReference type="STRING" id="1005945.SAMN05216561_1222"/>
<dbReference type="AlphaFoldDB" id="A0A1I3PSD2"/>
<dbReference type="GO" id="GO:0051537">
    <property type="term" value="F:2 iron, 2 sulfur cluster binding"/>
    <property type="evidence" value="ECO:0007669"/>
    <property type="project" value="UniProtKB-KW"/>
</dbReference>
<protein>
    <submittedName>
        <fullName evidence="5">Ferredoxin-NADP reductase</fullName>
    </submittedName>
</protein>
<accession>A0A1I3PSD2</accession>
<sequence>MEVTRDSEKLVRLRFEVADRVDHLPGQHYVLRLRAEDGYTAQRSYSIASDPADPLLELMIECLPDGEVSGFMHAEARVGDEFELRGPIGGWFTWAGDVPALCLAGGSGVVPVVAMMRHARRLGVEHLLRVVVVARTLPELPYDDELVGRADMIALTRENLGSRVAAPPYPDELVDLVEGVQRAYVCGSVGFASFAQRVLGEAGMRADAIRVEQFGASG</sequence>
<keyword evidence="6" id="KW-1185">Reference proteome</keyword>
<reference evidence="5 6" key="1">
    <citation type="submission" date="2016-10" db="EMBL/GenBank/DDBJ databases">
        <authorList>
            <person name="de Groot N.N."/>
        </authorList>
    </citation>
    <scope>NUCLEOTIDE SEQUENCE [LARGE SCALE GENOMIC DNA]</scope>
    <source>
        <strain evidence="5 6">CGMCC 1.11156</strain>
    </source>
</reference>
<dbReference type="InterPro" id="IPR039261">
    <property type="entry name" value="FNR_nucleotide-bd"/>
</dbReference>
<dbReference type="SUPFAM" id="SSF52343">
    <property type="entry name" value="Ferredoxin reductase-like, C-terminal NADP-linked domain"/>
    <property type="match status" value="1"/>
</dbReference>
<evidence type="ECO:0000256" key="1">
    <source>
        <dbReference type="ARBA" id="ARBA00001974"/>
    </source>
</evidence>
<keyword evidence="2" id="KW-0408">Iron</keyword>
<feature type="domain" description="FAD-binding FR-type" evidence="4">
    <location>
        <begin position="1"/>
        <end position="94"/>
    </location>
</feature>
<dbReference type="OrthoDB" id="5179582at2"/>
<dbReference type="PANTHER" id="PTHR47354">
    <property type="entry name" value="NADH OXIDOREDUCTASE HCR"/>
    <property type="match status" value="1"/>
</dbReference>
<dbReference type="PRINTS" id="PR00409">
    <property type="entry name" value="PHDIOXRDTASE"/>
</dbReference>
<dbReference type="InterPro" id="IPR017927">
    <property type="entry name" value="FAD-bd_FR_type"/>
</dbReference>
<dbReference type="Proteomes" id="UP000198649">
    <property type="component" value="Unassembled WGS sequence"/>
</dbReference>
<evidence type="ECO:0000256" key="2">
    <source>
        <dbReference type="ARBA" id="ARBA00022714"/>
    </source>
</evidence>
<evidence type="ECO:0000313" key="5">
    <source>
        <dbReference type="EMBL" id="SFJ24528.1"/>
    </source>
</evidence>
<organism evidence="5 6">
    <name type="scientific">Nocardioides psychrotolerans</name>
    <dbReference type="NCBI Taxonomy" id="1005945"/>
    <lineage>
        <taxon>Bacteria</taxon>
        <taxon>Bacillati</taxon>
        <taxon>Actinomycetota</taxon>
        <taxon>Actinomycetes</taxon>
        <taxon>Propionibacteriales</taxon>
        <taxon>Nocardioidaceae</taxon>
        <taxon>Nocardioides</taxon>
    </lineage>
</organism>
<dbReference type="PROSITE" id="PS51384">
    <property type="entry name" value="FAD_FR"/>
    <property type="match status" value="1"/>
</dbReference>
<keyword evidence="3" id="KW-0411">Iron-sulfur</keyword>
<dbReference type="Pfam" id="PF00970">
    <property type="entry name" value="FAD_binding_6"/>
    <property type="match status" value="1"/>
</dbReference>
<dbReference type="InterPro" id="IPR050415">
    <property type="entry name" value="MRET"/>
</dbReference>
<evidence type="ECO:0000313" key="6">
    <source>
        <dbReference type="Proteomes" id="UP000198649"/>
    </source>
</evidence>
<proteinExistence type="predicted"/>
<dbReference type="InterPro" id="IPR017938">
    <property type="entry name" value="Riboflavin_synthase-like_b-brl"/>
</dbReference>
<name>A0A1I3PSD2_9ACTN</name>
<dbReference type="PANTHER" id="PTHR47354:SF5">
    <property type="entry name" value="PROTEIN RFBI"/>
    <property type="match status" value="1"/>
</dbReference>
<dbReference type="SUPFAM" id="SSF63380">
    <property type="entry name" value="Riboflavin synthase domain-like"/>
    <property type="match status" value="1"/>
</dbReference>
<evidence type="ECO:0000259" key="4">
    <source>
        <dbReference type="PROSITE" id="PS51384"/>
    </source>
</evidence>
<dbReference type="RefSeq" id="WP_091116926.1">
    <property type="nucleotide sequence ID" value="NZ_BKAF01000030.1"/>
</dbReference>
<evidence type="ECO:0000256" key="3">
    <source>
        <dbReference type="ARBA" id="ARBA00023014"/>
    </source>
</evidence>
<dbReference type="EMBL" id="FOQG01000022">
    <property type="protein sequence ID" value="SFJ24528.1"/>
    <property type="molecule type" value="Genomic_DNA"/>
</dbReference>
<dbReference type="Gene3D" id="3.40.50.80">
    <property type="entry name" value="Nucleotide-binding domain of ferredoxin-NADP reductase (FNR) module"/>
    <property type="match status" value="1"/>
</dbReference>
<keyword evidence="2" id="KW-0479">Metal-binding</keyword>
<dbReference type="Gene3D" id="2.40.30.10">
    <property type="entry name" value="Translation factors"/>
    <property type="match status" value="1"/>
</dbReference>